<dbReference type="Gene3D" id="3.30.360.10">
    <property type="entry name" value="Dihydrodipicolinate Reductase, domain 2"/>
    <property type="match status" value="1"/>
</dbReference>
<dbReference type="InterPro" id="IPR000683">
    <property type="entry name" value="Gfo/Idh/MocA-like_OxRdtase_N"/>
</dbReference>
<accession>A0AAD7GQN0</accession>
<dbReference type="Proteomes" id="UP001221757">
    <property type="component" value="Unassembled WGS sequence"/>
</dbReference>
<dbReference type="GO" id="GO:0000166">
    <property type="term" value="F:nucleotide binding"/>
    <property type="evidence" value="ECO:0007669"/>
    <property type="project" value="InterPro"/>
</dbReference>
<name>A0AAD7GQN0_MYCRO</name>
<evidence type="ECO:0000256" key="1">
    <source>
        <dbReference type="SAM" id="MobiDB-lite"/>
    </source>
</evidence>
<evidence type="ECO:0000313" key="5">
    <source>
        <dbReference type="Proteomes" id="UP001221757"/>
    </source>
</evidence>
<dbReference type="SUPFAM" id="SSF51735">
    <property type="entry name" value="NAD(P)-binding Rossmann-fold domains"/>
    <property type="match status" value="1"/>
</dbReference>
<feature type="compositionally biased region" description="Basic and acidic residues" evidence="1">
    <location>
        <begin position="570"/>
        <end position="584"/>
    </location>
</feature>
<sequence length="947" mass="104008">MQSFTIPISVSNRTQRTLKLVGCGIKSILTTKVSGRLVIRKKASVNGFGAVGILPWGVTAEPAPPPILQNVDNRSVVPAAVKVEDLHAQLVSHGIKVRDFAYPANRVGHSKPVDPRPMAFVQEAESDKDIPLTPEETPMPCVSATGTEPHPAMLPLPKCKWRGSFKIPTLTRPYRAVYATHRIPSWFDQAAAVVEVEYRLSQNPRTVPIIGLTTRRLLTLSPDLVDLTRYAEMDLEELRRYDRRLVWGLLHGVEPYPWRAVHRRNWVPSAKTRAKMLKHLAGLWREGDASMQKEYLHRLLTERAEDDAWEDEQLRRCTRENDELNLDMSEEAQAARSEFDQIDPFGTTLRQCLEIWAQRMQSDEASVRYAENVRMLEKMRAFDAAQLSGGEAHKDAPVYDDEEMPDALPVPRGWPNTQIAPFPLWGPKAPYDGAAYRAATAPPTDKDLHAYLAELVPTPAPSPASDPSSRPPPEDYFIYASQMAFPSPFVYRNQKGCYVYLSAVSDEIIGEVDIKAPFAEEPDTDADSREAEMEAAAGVSAGSDTVAESVDAPLARKRGIEEVDAADAVEEPRAKRARNDRPHDPSLSNVNNYMQEPTPICVVGASGLIGRRHTQHCLDEPLVSLACIVDPAPAGEALAAAHGVPYFASLDAMLTSAVRVRGAILATPNGTHVELGEQLLRAGVHTLVEKPMATDSEGARRLVAAAAEVGCKLLVGHHRRFNPHVVAAKRLLDEGTLGRVLAVQGLWTALKPAAYFEGPTAWRAEAESGGVVLINLVHDLDLLRYLLGDIVRVYCERGVSTRGAPAEETGALTMAFRSGTVGTFVFSDAVASPHSFEAATGENPMIPYKGENVYTFLGTRGTASFPELKAHHYANANGDWTSEFLTDAVPEVDAVPPFTRQLQHFTRVCRGEEEAKCSGLDALKTIIVVEAVKESMKTGRVIEMIDL</sequence>
<feature type="domain" description="Gfo/Idh/MocA-like oxidoreductase N-terminal" evidence="2">
    <location>
        <begin position="600"/>
        <end position="717"/>
    </location>
</feature>
<dbReference type="PANTHER" id="PTHR43377">
    <property type="entry name" value="BILIVERDIN REDUCTASE A"/>
    <property type="match status" value="1"/>
</dbReference>
<dbReference type="Pfam" id="PF01408">
    <property type="entry name" value="GFO_IDH_MocA"/>
    <property type="match status" value="1"/>
</dbReference>
<protein>
    <submittedName>
        <fullName evidence="4">Uncharacterized protein</fullName>
    </submittedName>
</protein>
<organism evidence="4 5">
    <name type="scientific">Mycena rosella</name>
    <name type="common">Pink bonnet</name>
    <name type="synonym">Agaricus rosellus</name>
    <dbReference type="NCBI Taxonomy" id="1033263"/>
    <lineage>
        <taxon>Eukaryota</taxon>
        <taxon>Fungi</taxon>
        <taxon>Dikarya</taxon>
        <taxon>Basidiomycota</taxon>
        <taxon>Agaricomycotina</taxon>
        <taxon>Agaricomycetes</taxon>
        <taxon>Agaricomycetidae</taxon>
        <taxon>Agaricales</taxon>
        <taxon>Marasmiineae</taxon>
        <taxon>Mycenaceae</taxon>
        <taxon>Mycena</taxon>
    </lineage>
</organism>
<dbReference type="Gene3D" id="3.40.50.720">
    <property type="entry name" value="NAD(P)-binding Rossmann-like Domain"/>
    <property type="match status" value="1"/>
</dbReference>
<proteinExistence type="predicted"/>
<evidence type="ECO:0000259" key="2">
    <source>
        <dbReference type="Pfam" id="PF01408"/>
    </source>
</evidence>
<dbReference type="AlphaFoldDB" id="A0AAD7GQN0"/>
<dbReference type="SUPFAM" id="SSF55347">
    <property type="entry name" value="Glyceraldehyde-3-phosphate dehydrogenase-like, C-terminal domain"/>
    <property type="match status" value="1"/>
</dbReference>
<evidence type="ECO:0000313" key="4">
    <source>
        <dbReference type="EMBL" id="KAJ7700339.1"/>
    </source>
</evidence>
<dbReference type="PANTHER" id="PTHR43377:SF1">
    <property type="entry name" value="BILIVERDIN REDUCTASE A"/>
    <property type="match status" value="1"/>
</dbReference>
<dbReference type="InterPro" id="IPR051450">
    <property type="entry name" value="Gfo/Idh/MocA_Oxidoreductases"/>
</dbReference>
<dbReference type="InterPro" id="IPR004104">
    <property type="entry name" value="Gfo/Idh/MocA-like_OxRdtase_C"/>
</dbReference>
<feature type="region of interest" description="Disordered" evidence="1">
    <location>
        <begin position="519"/>
        <end position="548"/>
    </location>
</feature>
<keyword evidence="5" id="KW-1185">Reference proteome</keyword>
<reference evidence="4" key="1">
    <citation type="submission" date="2023-03" db="EMBL/GenBank/DDBJ databases">
        <title>Massive genome expansion in bonnet fungi (Mycena s.s.) driven by repeated elements and novel gene families across ecological guilds.</title>
        <authorList>
            <consortium name="Lawrence Berkeley National Laboratory"/>
            <person name="Harder C.B."/>
            <person name="Miyauchi S."/>
            <person name="Viragh M."/>
            <person name="Kuo A."/>
            <person name="Thoen E."/>
            <person name="Andreopoulos B."/>
            <person name="Lu D."/>
            <person name="Skrede I."/>
            <person name="Drula E."/>
            <person name="Henrissat B."/>
            <person name="Morin E."/>
            <person name="Kohler A."/>
            <person name="Barry K."/>
            <person name="LaButti K."/>
            <person name="Morin E."/>
            <person name="Salamov A."/>
            <person name="Lipzen A."/>
            <person name="Mereny Z."/>
            <person name="Hegedus B."/>
            <person name="Baldrian P."/>
            <person name="Stursova M."/>
            <person name="Weitz H."/>
            <person name="Taylor A."/>
            <person name="Grigoriev I.V."/>
            <person name="Nagy L.G."/>
            <person name="Martin F."/>
            <person name="Kauserud H."/>
        </authorList>
    </citation>
    <scope>NUCLEOTIDE SEQUENCE</scope>
    <source>
        <strain evidence="4">CBHHK067</strain>
    </source>
</reference>
<comment type="caution">
    <text evidence="4">The sequence shown here is derived from an EMBL/GenBank/DDBJ whole genome shotgun (WGS) entry which is preliminary data.</text>
</comment>
<dbReference type="InterPro" id="IPR036291">
    <property type="entry name" value="NAD(P)-bd_dom_sf"/>
</dbReference>
<dbReference type="EMBL" id="JARKIE010000020">
    <property type="protein sequence ID" value="KAJ7700339.1"/>
    <property type="molecule type" value="Genomic_DNA"/>
</dbReference>
<evidence type="ECO:0000259" key="3">
    <source>
        <dbReference type="Pfam" id="PF02894"/>
    </source>
</evidence>
<feature type="domain" description="Gfo/Idh/MocA-like oxidoreductase C-terminal" evidence="3">
    <location>
        <begin position="729"/>
        <end position="943"/>
    </location>
</feature>
<feature type="region of interest" description="Disordered" evidence="1">
    <location>
        <begin position="563"/>
        <end position="592"/>
    </location>
</feature>
<gene>
    <name evidence="4" type="ORF">B0H17DRAFT_1195753</name>
</gene>
<dbReference type="Pfam" id="PF02894">
    <property type="entry name" value="GFO_IDH_MocA_C"/>
    <property type="match status" value="1"/>
</dbReference>